<evidence type="ECO:0000313" key="4">
    <source>
        <dbReference type="EMBL" id="CAH3034284.1"/>
    </source>
</evidence>
<feature type="domain" description="VPS13-like middle region" evidence="3">
    <location>
        <begin position="1747"/>
        <end position="2022"/>
    </location>
</feature>
<sequence length="2058" mass="223201">MHPWDLSASASLSSLTIAEMIHGTGGGPLYLVQTPAGEELLSVKFVMVESDHPEYSSTFKSTKQSVTVEFSSLQVTLHQEALLNIIDVSTKMLPPSEGTSALPLVPADSTKTKGQDENKTSKLVAPKGKEKKDGKDGIQIEVTAKLGGIDVTVTSVEGDLTHVIIGELSAGCVVRDSRTDVTASMKTLSVMDSTPGAIYPKIVSIVNEEVFSLQVIAHNGATARIKSRDMEAVDLKFEMAIGCIRVIFLNKFVMKLLDFWNKFQRAEDAMEYTRKTAAESASATIQSLQIQSSRISMNVSIQAPLVIIPVSSTSRDAIVANLGQLNVSNTFNLAHNGKDPEGSDTVVIDNMVVELSSVKLLRAVMTDGETIGPTQLVLEPANVTVHVARNLSPWYRDVPDIDVKGKLHVVKLRAGEDEIRTILGILLKNLSEGVTSRADVTHLGVLRSGTGEEDDEAEEMDEMCQISPETTTGESNLQRAKREEKEAMAKQVKVSLNFEIEEIFVDFSTVDSGGKLTPCLVLHVKGLGTDFVMHPWDLSASASLSSLTIAEMIHGTGGGPLYLVQTPAGEELLSVKFVMVESDHPEYSSTFKSTKQSVTVEFSSLQVTLHQEALLNTIDVLTKMLPPSEETPALPLVSADSTKTKGQDENKTSKLVGPKGKEKKDGKDEIQIEVTAKLGGIDVTVTSVEGDLTHVIIGELSAGCVVRDSRTDVTASMKTLSVMDSTPGAIYPKIVSIVNEEVFSLQVIAHNGATAGIKSRDMEAVDLKFEMAIGCIRVIFLNKFVMKLLDFLNKFQRAEDAMEYNRKTAAESASATIQSLQIQSSRISMNVSIQAPLVIIPVSSTSRDAIVANLGQLNVSNTFNLAHNGKDPEGSDTVVIDNMVVELSSVKLLRAVMTDGETVGPTQLVLEPANVTVHVARNLSPWYRDVPDIDVKGKLRVVKLRAGEDEIRTILGILLKNLSEGVTSRADVTHLGVLRSGTGEEDDEAEEMDEMCQIPFETTTGESNLQRAKGEEKEAMAKQVKVSLKFEIEEIFVDFRTVDNGGKLTPFLALHVKGLGTDVVMHPWDLSASASLSSLTIAEMIHGTGGGPLYLVQTPAGEELLSVKFVMVESDHPEYSSTFKSTKQSVTVEFSSLHVKLHQEALLNIIDVSTKMLPPSEETPALLLVSADSTKTKGQDKNKTSELVAPKGKKKKVGKDEIQIEVTAKLGGIGVTVTSVEGDLMHVFIGELSAGCVVRDSRTDVTASMKTLSVLDSTPEVAYPKIVSIVDEELFSLQVIAHNNATAGIKFRDMEAVDLKFEMAIGCVRVIFLNKFVMKLLDFLNKDAMEYARKTAAELASAIIQILQTQSSRISLKVSIQAPEVIIPVSSTSRDALVANLGHLSMSNTFNLAHDGKNPEGSDTVVIDNIVVELSSVKLSRAVMTDRETIGPTQLVLEPANLTVHVARNLSPWYHDVPDIDVKGKLHTVKLRAGEDEIRTILGILLKNLNEGVTSRTDVTQLGFLGSGTGEQTEEMDEMCQIPAETLTGESNHERAKSEEKEAMAKQVKVSLKFEIQEIFVDFSTVDNGGKLTPFLALHVKGLSTDVLMHPWDLSASASLSSLAIMEMIHGTGRGPLYLVQTPAGAELLSVKFVMVESDHPEYSSTFKSTKQSVALEFSSLQVKLHQEALLNIIDVSTKLLQPSEETPAPLPVSADSIKTKGQYVNKTSELVTPKGKKKRDGKDEIQIEVTAKLGGIDVTVTSVEGDLTHVFIGDLSAGSVVRESRTDVTASMKTLSVMDSTPGAVYPKIVSIVNEEVFSLQAIAHNNATAGIKFRDMEAVDLKFEMAIGCIRVIFLNKFVMKLLDFLNKFRRAEDAMENARKTVAESASATIQSLQIQSSRISLKVSIQAPLVIIPVSSTSRDAIVANLGHLSVSNTFNLAHNGKDPEGSDTVVIDSMVVELSSIKLLRAVMTDGETIGPTQLVLEPANVTVHVARNLSPWYHDVPDIDVKGKLHAVKLRAGEDEIRTVLGILLKNLGEGITSRTDVTQLGVLVGVQANEMMKLRKWMKCVRYHLRL</sequence>
<organism evidence="4 5">
    <name type="scientific">Pocillopora meandrina</name>
    <dbReference type="NCBI Taxonomy" id="46732"/>
    <lineage>
        <taxon>Eukaryota</taxon>
        <taxon>Metazoa</taxon>
        <taxon>Cnidaria</taxon>
        <taxon>Anthozoa</taxon>
        <taxon>Hexacorallia</taxon>
        <taxon>Scleractinia</taxon>
        <taxon>Astrocoeniina</taxon>
        <taxon>Pocilloporidae</taxon>
        <taxon>Pocillopora</taxon>
    </lineage>
</organism>
<dbReference type="GO" id="GO:0045053">
    <property type="term" value="P:protein retention in Golgi apparatus"/>
    <property type="evidence" value="ECO:0007669"/>
    <property type="project" value="TreeGrafter"/>
</dbReference>
<evidence type="ECO:0000259" key="3">
    <source>
        <dbReference type="Pfam" id="PF25033"/>
    </source>
</evidence>
<accession>A0AAU9VQH2</accession>
<feature type="region of interest" description="Disordered" evidence="2">
    <location>
        <begin position="1173"/>
        <end position="1192"/>
    </location>
</feature>
<feature type="compositionally biased region" description="Basic and acidic residues" evidence="2">
    <location>
        <begin position="1174"/>
        <end position="1184"/>
    </location>
</feature>
<feature type="compositionally biased region" description="Basic and acidic residues" evidence="2">
    <location>
        <begin position="110"/>
        <end position="120"/>
    </location>
</feature>
<dbReference type="PANTHER" id="PTHR16166:SF93">
    <property type="entry name" value="INTERMEMBRANE LIPID TRANSFER PROTEIN VPS13"/>
    <property type="match status" value="1"/>
</dbReference>
<dbReference type="GO" id="GO:0006623">
    <property type="term" value="P:protein targeting to vacuole"/>
    <property type="evidence" value="ECO:0007669"/>
    <property type="project" value="TreeGrafter"/>
</dbReference>
<dbReference type="PANTHER" id="PTHR16166">
    <property type="entry name" value="VACUOLAR PROTEIN SORTING-ASSOCIATED PROTEIN VPS13"/>
    <property type="match status" value="1"/>
</dbReference>
<feature type="region of interest" description="Disordered" evidence="2">
    <location>
        <begin position="97"/>
        <end position="134"/>
    </location>
</feature>
<evidence type="ECO:0000256" key="1">
    <source>
        <dbReference type="ARBA" id="ARBA00006545"/>
    </source>
</evidence>
<name>A0AAU9VQH2_9CNID</name>
<comment type="similarity">
    <text evidence="1">Belongs to the VPS13 family.</text>
</comment>
<reference evidence="4 5" key="1">
    <citation type="submission" date="2022-05" db="EMBL/GenBank/DDBJ databases">
        <authorList>
            <consortium name="Genoscope - CEA"/>
            <person name="William W."/>
        </authorList>
    </citation>
    <scope>NUCLEOTIDE SEQUENCE [LARGE SCALE GENOMIC DNA]</scope>
</reference>
<dbReference type="InterPro" id="IPR026847">
    <property type="entry name" value="VPS13"/>
</dbReference>
<evidence type="ECO:0000256" key="2">
    <source>
        <dbReference type="SAM" id="MobiDB-lite"/>
    </source>
</evidence>
<protein>
    <recommendedName>
        <fullName evidence="3">VPS13-like middle region domain-containing protein</fullName>
    </recommendedName>
</protein>
<feature type="compositionally biased region" description="Basic and acidic residues" evidence="2">
    <location>
        <begin position="642"/>
        <end position="652"/>
    </location>
</feature>
<dbReference type="Proteomes" id="UP001159428">
    <property type="component" value="Unassembled WGS sequence"/>
</dbReference>
<evidence type="ECO:0000313" key="5">
    <source>
        <dbReference type="Proteomes" id="UP001159428"/>
    </source>
</evidence>
<gene>
    <name evidence="4" type="ORF">PMEA_00010562</name>
</gene>
<keyword evidence="5" id="KW-1185">Reference proteome</keyword>
<feature type="region of interest" description="Disordered" evidence="2">
    <location>
        <begin position="629"/>
        <end position="667"/>
    </location>
</feature>
<feature type="domain" description="VPS13-like middle region" evidence="3">
    <location>
        <begin position="689"/>
        <end position="1027"/>
    </location>
</feature>
<comment type="caution">
    <text evidence="4">The sequence shown here is derived from an EMBL/GenBank/DDBJ whole genome shotgun (WGS) entry which is preliminary data.</text>
</comment>
<dbReference type="EMBL" id="CALNXJ010000002">
    <property type="protein sequence ID" value="CAH3034284.1"/>
    <property type="molecule type" value="Genomic_DNA"/>
</dbReference>
<dbReference type="InterPro" id="IPR056747">
    <property type="entry name" value="VPS13-like_M"/>
</dbReference>
<proteinExistence type="inferred from homology"/>
<feature type="domain" description="VPS13-like middle region" evidence="3">
    <location>
        <begin position="158"/>
        <end position="526"/>
    </location>
</feature>
<dbReference type="Pfam" id="PF25033">
    <property type="entry name" value="VPS13_M"/>
    <property type="match status" value="4"/>
</dbReference>
<feature type="domain" description="VPS13-like middle region" evidence="3">
    <location>
        <begin position="1224"/>
        <end position="1557"/>
    </location>
</feature>